<dbReference type="PROSITE" id="PS52016">
    <property type="entry name" value="TONB_DEPENDENT_REC_3"/>
    <property type="match status" value="1"/>
</dbReference>
<feature type="domain" description="TonB-dependent receptor plug" evidence="18">
    <location>
        <begin position="2"/>
        <end position="82"/>
    </location>
</feature>
<keyword evidence="8" id="KW-0408">Iron</keyword>
<dbReference type="GO" id="GO:0015891">
    <property type="term" value="P:siderophore transport"/>
    <property type="evidence" value="ECO:0007669"/>
    <property type="project" value="InterPro"/>
</dbReference>
<dbReference type="InterPro" id="IPR000531">
    <property type="entry name" value="Beta-barrel_TonB"/>
</dbReference>
<name>A0A3Q8U1L9_9PSED</name>
<dbReference type="NCBIfam" id="TIGR01783">
    <property type="entry name" value="TonB-siderophor"/>
    <property type="match status" value="1"/>
</dbReference>
<keyword evidence="12 19" id="KW-0675">Receptor</keyword>
<keyword evidence="11 14" id="KW-0472">Membrane</keyword>
<protein>
    <submittedName>
        <fullName evidence="19">TonB-dependent siderophore receptor</fullName>
    </submittedName>
</protein>
<evidence type="ECO:0000256" key="12">
    <source>
        <dbReference type="ARBA" id="ARBA00023170"/>
    </source>
</evidence>
<evidence type="ECO:0000256" key="7">
    <source>
        <dbReference type="ARBA" id="ARBA00022729"/>
    </source>
</evidence>
<evidence type="ECO:0000256" key="3">
    <source>
        <dbReference type="ARBA" id="ARBA00022448"/>
    </source>
</evidence>
<comment type="similarity">
    <text evidence="2 14 16">Belongs to the TonB-dependent receptor family.</text>
</comment>
<evidence type="ECO:0000256" key="6">
    <source>
        <dbReference type="ARBA" id="ARBA00022692"/>
    </source>
</evidence>
<dbReference type="InterPro" id="IPR010917">
    <property type="entry name" value="TonB_rcpt_CS"/>
</dbReference>
<evidence type="ECO:0000256" key="2">
    <source>
        <dbReference type="ARBA" id="ARBA00009810"/>
    </source>
</evidence>
<dbReference type="CDD" id="cd01347">
    <property type="entry name" value="ligand_gated_channel"/>
    <property type="match status" value="1"/>
</dbReference>
<proteinExistence type="inferred from homology"/>
<evidence type="ECO:0000256" key="5">
    <source>
        <dbReference type="ARBA" id="ARBA00022496"/>
    </source>
</evidence>
<evidence type="ECO:0000313" key="19">
    <source>
        <dbReference type="EMBL" id="AZL69372.1"/>
    </source>
</evidence>
<evidence type="ECO:0000256" key="16">
    <source>
        <dbReference type="RuleBase" id="RU003357"/>
    </source>
</evidence>
<evidence type="ECO:0000256" key="10">
    <source>
        <dbReference type="ARBA" id="ARBA00023077"/>
    </source>
</evidence>
<dbReference type="InterPro" id="IPR012910">
    <property type="entry name" value="Plug_dom"/>
</dbReference>
<dbReference type="InterPro" id="IPR039426">
    <property type="entry name" value="TonB-dep_rcpt-like"/>
</dbReference>
<comment type="subcellular location">
    <subcellularLocation>
        <location evidence="1 14">Cell outer membrane</location>
        <topology evidence="1 14">Multi-pass membrane protein</topology>
    </subcellularLocation>
</comment>
<evidence type="ECO:0000256" key="4">
    <source>
        <dbReference type="ARBA" id="ARBA00022452"/>
    </source>
</evidence>
<evidence type="ECO:0000256" key="14">
    <source>
        <dbReference type="PROSITE-ProRule" id="PRU01360"/>
    </source>
</evidence>
<feature type="short sequence motif" description="TonB C-terminal box" evidence="15">
    <location>
        <begin position="631"/>
        <end position="648"/>
    </location>
</feature>
<dbReference type="Pfam" id="PF07715">
    <property type="entry name" value="Plug"/>
    <property type="match status" value="1"/>
</dbReference>
<dbReference type="GO" id="GO:0038023">
    <property type="term" value="F:signaling receptor activity"/>
    <property type="evidence" value="ECO:0007669"/>
    <property type="project" value="InterPro"/>
</dbReference>
<dbReference type="KEGG" id="pory:EJA05_17350"/>
<evidence type="ECO:0000256" key="8">
    <source>
        <dbReference type="ARBA" id="ARBA00023004"/>
    </source>
</evidence>
<dbReference type="Gene3D" id="2.40.170.20">
    <property type="entry name" value="TonB-dependent receptor, beta-barrel domain"/>
    <property type="match status" value="1"/>
</dbReference>
<dbReference type="GO" id="GO:0015344">
    <property type="term" value="F:siderophore uptake transmembrane transporter activity"/>
    <property type="evidence" value="ECO:0007669"/>
    <property type="project" value="TreeGrafter"/>
</dbReference>
<gene>
    <name evidence="19" type="ORF">EJA05_17350</name>
</gene>
<evidence type="ECO:0000259" key="17">
    <source>
        <dbReference type="Pfam" id="PF00593"/>
    </source>
</evidence>
<dbReference type="Pfam" id="PF00593">
    <property type="entry name" value="TonB_dep_Rec_b-barrel"/>
    <property type="match status" value="1"/>
</dbReference>
<dbReference type="PANTHER" id="PTHR32552:SF84">
    <property type="entry name" value="TONB-DEPENDENT RECEPTOR-RELATED"/>
    <property type="match status" value="1"/>
</dbReference>
<dbReference type="Gene3D" id="2.170.130.10">
    <property type="entry name" value="TonB-dependent receptor, plug domain"/>
    <property type="match status" value="1"/>
</dbReference>
<accession>A0A3Q8U1L9</accession>
<keyword evidence="5" id="KW-0410">Iron transport</keyword>
<dbReference type="InterPro" id="IPR037066">
    <property type="entry name" value="Plug_dom_sf"/>
</dbReference>
<keyword evidence="7" id="KW-0732">Signal</keyword>
<evidence type="ECO:0000259" key="18">
    <source>
        <dbReference type="Pfam" id="PF07715"/>
    </source>
</evidence>
<dbReference type="Proteomes" id="UP000268230">
    <property type="component" value="Chromosome"/>
</dbReference>
<organism evidence="19 20">
    <name type="scientific">Pseudomonas entomophila</name>
    <dbReference type="NCBI Taxonomy" id="312306"/>
    <lineage>
        <taxon>Bacteria</taxon>
        <taxon>Pseudomonadati</taxon>
        <taxon>Pseudomonadota</taxon>
        <taxon>Gammaproteobacteria</taxon>
        <taxon>Pseudomonadales</taxon>
        <taxon>Pseudomonadaceae</taxon>
        <taxon>Pseudomonas</taxon>
    </lineage>
</organism>
<evidence type="ECO:0000313" key="20">
    <source>
        <dbReference type="Proteomes" id="UP000268230"/>
    </source>
</evidence>
<reference evidence="19 20" key="1">
    <citation type="submission" date="2018-12" db="EMBL/GenBank/DDBJ databases">
        <authorList>
            <person name="Li S."/>
            <person name="Yang R."/>
            <person name="Chen G."/>
            <person name="Zou L."/>
            <person name="Zhang C."/>
            <person name="Chen Y."/>
            <person name="Liu Z."/>
            <person name="Li Y."/>
            <person name="Yan Y."/>
            <person name="Huang M."/>
            <person name="Chen T."/>
        </authorList>
    </citation>
    <scope>NUCLEOTIDE SEQUENCE [LARGE SCALE GENOMIC DNA]</scope>
    <source>
        <strain evidence="19 20">1257</strain>
    </source>
</reference>
<sequence>MRTTKEAFADVIGVTVGNVPGNPAVISMRGFTGNTVNVMQYGVRVAASTVTTRDMDTWKYEKIEVLKGPASVLYGEGSLGGAVNLVTRKPTLDEQKLEGLISTGSFGTKRAAIGVNQPLNDTMALRADVSYVNSDGFYDVDDQETTTLNISASLLFKPNDDLSMIFAFDHDYDEYDSTYNGSLLVPASVARNPSGIVSSKNGLVIDKSLRRSNYNPDGANSGARSTSWRWTTDYRLSEDWTLNNIISYYTAHREFFVSSEQNYNAGTGMFNRTVQRVSYDHQFWNERLSASTDQLIGGFRNRFSVGAEYSYTDLNNPWQNGTTTSVDPWNPDVGSFPSSAAQNWPGAGRNVLYQSNMDNTAVFAEDAFNLTDDWLLIGGMRYEDINLRRTVEDVTLGTAQKFRPTYDPFSWRLGTVYNLTPDIQLHAQYSTAVTPVSSLLLISSANGDFDLSKGRSVEVDFKASMFDGRTSLTGALYQIDLEDILTRNPNDSTWTVQGGKQRSRAVELTSSAQLTSQLRADLGGSVVDAHYEELVEAGGADRSGNHPVNVPRTTANAALIYRFESVPITVGAYVRHSGGFYTDTANTYFVEGYTTLDASIAYEMKNATLTLRGRNLTDRFYGEYSGYSATQIYLGAPRSVELSLAFKF</sequence>
<keyword evidence="13 14" id="KW-0998">Cell outer membrane</keyword>
<evidence type="ECO:0000256" key="1">
    <source>
        <dbReference type="ARBA" id="ARBA00004571"/>
    </source>
</evidence>
<evidence type="ECO:0000256" key="9">
    <source>
        <dbReference type="ARBA" id="ARBA00023065"/>
    </source>
</evidence>
<keyword evidence="3 14" id="KW-0813">Transport</keyword>
<keyword evidence="6 14" id="KW-0812">Transmembrane</keyword>
<dbReference type="AlphaFoldDB" id="A0A3Q8U1L9"/>
<keyword evidence="9" id="KW-0406">Ion transport</keyword>
<dbReference type="InterPro" id="IPR036942">
    <property type="entry name" value="Beta-barrel_TonB_sf"/>
</dbReference>
<dbReference type="SUPFAM" id="SSF56935">
    <property type="entry name" value="Porins"/>
    <property type="match status" value="1"/>
</dbReference>
<feature type="domain" description="TonB-dependent receptor-like beta-barrel" evidence="17">
    <location>
        <begin position="190"/>
        <end position="616"/>
    </location>
</feature>
<dbReference type="InterPro" id="IPR010105">
    <property type="entry name" value="TonB_sidphr_rcpt"/>
</dbReference>
<dbReference type="GO" id="GO:0009279">
    <property type="term" value="C:cell outer membrane"/>
    <property type="evidence" value="ECO:0007669"/>
    <property type="project" value="UniProtKB-SubCell"/>
</dbReference>
<evidence type="ECO:0000256" key="13">
    <source>
        <dbReference type="ARBA" id="ARBA00023237"/>
    </source>
</evidence>
<evidence type="ECO:0000256" key="15">
    <source>
        <dbReference type="PROSITE-ProRule" id="PRU10144"/>
    </source>
</evidence>
<evidence type="ECO:0000256" key="11">
    <source>
        <dbReference type="ARBA" id="ARBA00023136"/>
    </source>
</evidence>
<dbReference type="PROSITE" id="PS01156">
    <property type="entry name" value="TONB_DEPENDENT_REC_2"/>
    <property type="match status" value="1"/>
</dbReference>
<keyword evidence="4 14" id="KW-1134">Transmembrane beta strand</keyword>
<keyword evidence="10 16" id="KW-0798">TonB box</keyword>
<dbReference type="EMBL" id="CP034338">
    <property type="protein sequence ID" value="AZL69372.1"/>
    <property type="molecule type" value="Genomic_DNA"/>
</dbReference>
<dbReference type="PANTHER" id="PTHR32552">
    <property type="entry name" value="FERRICHROME IRON RECEPTOR-RELATED"/>
    <property type="match status" value="1"/>
</dbReference>
<dbReference type="OrthoDB" id="127311at2"/>